<feature type="compositionally biased region" description="Polar residues" evidence="1">
    <location>
        <begin position="87"/>
        <end position="110"/>
    </location>
</feature>
<feature type="region of interest" description="Disordered" evidence="1">
    <location>
        <begin position="84"/>
        <end position="110"/>
    </location>
</feature>
<proteinExistence type="predicted"/>
<protein>
    <submittedName>
        <fullName evidence="2">Uncharacterized protein</fullName>
    </submittedName>
</protein>
<feature type="non-terminal residue" evidence="2">
    <location>
        <position position="110"/>
    </location>
</feature>
<accession>A0A0B6YKB7</accession>
<dbReference type="EMBL" id="HACG01009772">
    <property type="protein sequence ID" value="CEK56637.1"/>
    <property type="molecule type" value="Transcribed_RNA"/>
</dbReference>
<reference evidence="2" key="1">
    <citation type="submission" date="2014-12" db="EMBL/GenBank/DDBJ databases">
        <title>Insight into the proteome of Arion vulgaris.</title>
        <authorList>
            <person name="Aradska J."/>
            <person name="Bulat T."/>
            <person name="Smidak R."/>
            <person name="Sarate P."/>
            <person name="Gangsoo J."/>
            <person name="Sialana F."/>
            <person name="Bilban M."/>
            <person name="Lubec G."/>
        </authorList>
    </citation>
    <scope>NUCLEOTIDE SEQUENCE</scope>
    <source>
        <tissue evidence="2">Skin</tissue>
    </source>
</reference>
<gene>
    <name evidence="2" type="primary">ORF28133</name>
</gene>
<sequence>HESERIRWLRFDPYGHYLYTGIGNLTKFHRDIAGAEMEVSSDGLDDNPHTENSRIQQSLNRARYQRLVERFMAYRQDRSRYERYGRVQSSGLHQPDTNIQNNYSSRARQR</sequence>
<evidence type="ECO:0000313" key="2">
    <source>
        <dbReference type="EMBL" id="CEK56637.1"/>
    </source>
</evidence>
<organism evidence="2">
    <name type="scientific">Arion vulgaris</name>
    <dbReference type="NCBI Taxonomy" id="1028688"/>
    <lineage>
        <taxon>Eukaryota</taxon>
        <taxon>Metazoa</taxon>
        <taxon>Spiralia</taxon>
        <taxon>Lophotrochozoa</taxon>
        <taxon>Mollusca</taxon>
        <taxon>Gastropoda</taxon>
        <taxon>Heterobranchia</taxon>
        <taxon>Euthyneura</taxon>
        <taxon>Panpulmonata</taxon>
        <taxon>Eupulmonata</taxon>
        <taxon>Stylommatophora</taxon>
        <taxon>Helicina</taxon>
        <taxon>Arionoidea</taxon>
        <taxon>Arionidae</taxon>
        <taxon>Arion</taxon>
    </lineage>
</organism>
<evidence type="ECO:0000256" key="1">
    <source>
        <dbReference type="SAM" id="MobiDB-lite"/>
    </source>
</evidence>
<name>A0A0B6YKB7_9EUPU</name>
<feature type="non-terminal residue" evidence="2">
    <location>
        <position position="1"/>
    </location>
</feature>
<dbReference type="AlphaFoldDB" id="A0A0B6YKB7"/>